<evidence type="ECO:0000313" key="9">
    <source>
        <dbReference type="EMBL" id="OGZ06416.1"/>
    </source>
</evidence>
<dbReference type="SUPFAM" id="SSF53383">
    <property type="entry name" value="PLP-dependent transferases"/>
    <property type="match status" value="1"/>
</dbReference>
<dbReference type="GO" id="GO:0055129">
    <property type="term" value="P:L-proline biosynthetic process"/>
    <property type="evidence" value="ECO:0007669"/>
    <property type="project" value="UniProtKB-UniPathway"/>
</dbReference>
<dbReference type="PANTHER" id="PTHR11986">
    <property type="entry name" value="AMINOTRANSFERASE CLASS III"/>
    <property type="match status" value="1"/>
</dbReference>
<comment type="pathway">
    <text evidence="2">Amino-acid biosynthesis; L-proline biosynthesis; L-glutamate 5-semialdehyde from L-ornithine: step 1/1.</text>
</comment>
<accession>A0A1G2CYG3</accession>
<feature type="non-terminal residue" evidence="9">
    <location>
        <position position="1"/>
    </location>
</feature>
<dbReference type="UniPathway" id="UPA00098">
    <property type="reaction ID" value="UER00358"/>
</dbReference>
<evidence type="ECO:0000256" key="6">
    <source>
        <dbReference type="ARBA" id="ARBA00022898"/>
    </source>
</evidence>
<dbReference type="GO" id="GO:0004587">
    <property type="term" value="F:ornithine aminotransferase activity"/>
    <property type="evidence" value="ECO:0007669"/>
    <property type="project" value="UniProtKB-EC"/>
</dbReference>
<dbReference type="AlphaFoldDB" id="A0A1G2CYG3"/>
<organism evidence="9 10">
    <name type="scientific">Candidatus Lloydbacteria bacterium RIFCSPHIGHO2_01_FULL_49_22</name>
    <dbReference type="NCBI Taxonomy" id="1798658"/>
    <lineage>
        <taxon>Bacteria</taxon>
        <taxon>Candidatus Lloydiibacteriota</taxon>
    </lineage>
</organism>
<evidence type="ECO:0000256" key="4">
    <source>
        <dbReference type="ARBA" id="ARBA00022576"/>
    </source>
</evidence>
<dbReference type="Proteomes" id="UP000177122">
    <property type="component" value="Unassembled WGS sequence"/>
</dbReference>
<name>A0A1G2CYG3_9BACT</name>
<protein>
    <recommendedName>
        <fullName evidence="3">ornithine aminotransferase</fullName>
        <ecNumber evidence="3">2.6.1.13</ecNumber>
    </recommendedName>
    <alternativeName>
        <fullName evidence="7">Ornithine--oxo-acid aminotransferase</fullName>
    </alternativeName>
</protein>
<dbReference type="InterPro" id="IPR005814">
    <property type="entry name" value="Aminotrans_3"/>
</dbReference>
<evidence type="ECO:0000256" key="7">
    <source>
        <dbReference type="ARBA" id="ARBA00030587"/>
    </source>
</evidence>
<comment type="cofactor">
    <cofactor evidence="1">
        <name>pyridoxal 5'-phosphate</name>
        <dbReference type="ChEBI" id="CHEBI:597326"/>
    </cofactor>
</comment>
<keyword evidence="4" id="KW-0032">Aminotransferase</keyword>
<dbReference type="PANTHER" id="PTHR11986:SF18">
    <property type="entry name" value="ORNITHINE AMINOTRANSFERASE, MITOCHONDRIAL"/>
    <property type="match status" value="1"/>
</dbReference>
<dbReference type="Gene3D" id="3.40.640.10">
    <property type="entry name" value="Type I PLP-dependent aspartate aminotransferase-like (Major domain)"/>
    <property type="match status" value="1"/>
</dbReference>
<dbReference type="FunFam" id="3.40.640.10:FF:000011">
    <property type="entry name" value="Ornithine aminotransferase"/>
    <property type="match status" value="1"/>
</dbReference>
<dbReference type="GO" id="GO:0042802">
    <property type="term" value="F:identical protein binding"/>
    <property type="evidence" value="ECO:0007669"/>
    <property type="project" value="TreeGrafter"/>
</dbReference>
<dbReference type="InterPro" id="IPR015424">
    <property type="entry name" value="PyrdxlP-dep_Trfase"/>
</dbReference>
<comment type="similarity">
    <text evidence="8">Belongs to the class-III pyridoxal-phosphate-dependent aminotransferase family.</text>
</comment>
<dbReference type="InterPro" id="IPR049704">
    <property type="entry name" value="Aminotrans_3_PPA_site"/>
</dbReference>
<dbReference type="InterPro" id="IPR015421">
    <property type="entry name" value="PyrdxlP-dep_Trfase_major"/>
</dbReference>
<sequence length="322" mass="34336">DKALTTNGGVEAVEAAIKLMRKWGYTKKSVERGKARIVICEGNFHGRTTTVVGFSSEPTYRENFGPYAADAFITVPYGDYGAFAKVMQEDAESGAPTIVGFLVEPIQGEGGVRIPPPGYLKACAFLCEKNNVIFCADEIQAGLGRTGYLLASWHEGVKPDLVVIGKTLGAGKHPVAMVLGNDEHMVFTPGDHGSTHGGNTTAMAIALEALAIIKDEKLCVRSAMMGASLLHQLRQELSCGGAAKIAPLVRGRGLMIGIVLAPGVDSHMVIDELLKNGVMTKDAHNVIRITPALIITETEVKRLAELIGKTFAEIALRTLPKE</sequence>
<keyword evidence="6 8" id="KW-0663">Pyridoxal phosphate</keyword>
<dbReference type="Pfam" id="PF00202">
    <property type="entry name" value="Aminotran_3"/>
    <property type="match status" value="1"/>
</dbReference>
<comment type="caution">
    <text evidence="9">The sequence shown here is derived from an EMBL/GenBank/DDBJ whole genome shotgun (WGS) entry which is preliminary data.</text>
</comment>
<evidence type="ECO:0000256" key="1">
    <source>
        <dbReference type="ARBA" id="ARBA00001933"/>
    </source>
</evidence>
<dbReference type="GO" id="GO:0030170">
    <property type="term" value="F:pyridoxal phosphate binding"/>
    <property type="evidence" value="ECO:0007669"/>
    <property type="project" value="InterPro"/>
</dbReference>
<evidence type="ECO:0000256" key="5">
    <source>
        <dbReference type="ARBA" id="ARBA00022679"/>
    </source>
</evidence>
<dbReference type="Gene3D" id="3.90.1150.10">
    <property type="entry name" value="Aspartate Aminotransferase, domain 1"/>
    <property type="match status" value="1"/>
</dbReference>
<evidence type="ECO:0000313" key="10">
    <source>
        <dbReference type="Proteomes" id="UP000177122"/>
    </source>
</evidence>
<proteinExistence type="inferred from homology"/>
<dbReference type="EC" id="2.6.1.13" evidence="3"/>
<dbReference type="CDD" id="cd00610">
    <property type="entry name" value="OAT_like"/>
    <property type="match status" value="1"/>
</dbReference>
<evidence type="ECO:0000256" key="3">
    <source>
        <dbReference type="ARBA" id="ARBA00012924"/>
    </source>
</evidence>
<dbReference type="InterPro" id="IPR015422">
    <property type="entry name" value="PyrdxlP-dep_Trfase_small"/>
</dbReference>
<gene>
    <name evidence="9" type="ORF">A2845_01255</name>
</gene>
<keyword evidence="5" id="KW-0808">Transferase</keyword>
<reference evidence="9 10" key="1">
    <citation type="journal article" date="2016" name="Nat. Commun.">
        <title>Thousands of microbial genomes shed light on interconnected biogeochemical processes in an aquifer system.</title>
        <authorList>
            <person name="Anantharaman K."/>
            <person name="Brown C.T."/>
            <person name="Hug L.A."/>
            <person name="Sharon I."/>
            <person name="Castelle C.J."/>
            <person name="Probst A.J."/>
            <person name="Thomas B.C."/>
            <person name="Singh A."/>
            <person name="Wilkins M.J."/>
            <person name="Karaoz U."/>
            <person name="Brodie E.L."/>
            <person name="Williams K.H."/>
            <person name="Hubbard S.S."/>
            <person name="Banfield J.F."/>
        </authorList>
    </citation>
    <scope>NUCLEOTIDE SEQUENCE [LARGE SCALE GENOMIC DNA]</scope>
</reference>
<dbReference type="EMBL" id="MHLI01000003">
    <property type="protein sequence ID" value="OGZ06416.1"/>
    <property type="molecule type" value="Genomic_DNA"/>
</dbReference>
<evidence type="ECO:0000256" key="8">
    <source>
        <dbReference type="RuleBase" id="RU003560"/>
    </source>
</evidence>
<evidence type="ECO:0000256" key="2">
    <source>
        <dbReference type="ARBA" id="ARBA00004998"/>
    </source>
</evidence>
<dbReference type="InterPro" id="IPR050103">
    <property type="entry name" value="Class-III_PLP-dep_AT"/>
</dbReference>
<dbReference type="PROSITE" id="PS00600">
    <property type="entry name" value="AA_TRANSFER_CLASS_3"/>
    <property type="match status" value="1"/>
</dbReference>